<dbReference type="Pfam" id="PF21530">
    <property type="entry name" value="Pif1_2B_dom"/>
    <property type="match status" value="1"/>
</dbReference>
<reference evidence="3" key="1">
    <citation type="submission" date="2013-12" db="EMBL/GenBank/DDBJ databases">
        <authorList>
            <person name="Aslett M."/>
        </authorList>
    </citation>
    <scope>NUCLEOTIDE SEQUENCE [LARGE SCALE GENOMIC DNA]</scope>
    <source>
        <strain evidence="3">Lindley</strain>
    </source>
</reference>
<keyword evidence="1" id="KW-0067">ATP-binding</keyword>
<keyword evidence="1" id="KW-0547">Nucleotide-binding</keyword>
<dbReference type="InterPro" id="IPR043472">
    <property type="entry name" value="Macro_dom-like"/>
</dbReference>
<accession>A0A183BTU6</accession>
<dbReference type="WBParaSite" id="GPLIN_000403200">
    <property type="protein sequence ID" value="GPLIN_000403200"/>
    <property type="gene ID" value="GPLIN_000403200"/>
</dbReference>
<dbReference type="Gene3D" id="3.40.220.10">
    <property type="entry name" value="Leucine Aminopeptidase, subunit E, domain 1"/>
    <property type="match status" value="1"/>
</dbReference>
<dbReference type="InterPro" id="IPR049163">
    <property type="entry name" value="Pif1-like_2B_dom"/>
</dbReference>
<comment type="catalytic activity">
    <reaction evidence="1">
        <text>ATP + H2O = ADP + phosphate + H(+)</text>
        <dbReference type="Rhea" id="RHEA:13065"/>
        <dbReference type="ChEBI" id="CHEBI:15377"/>
        <dbReference type="ChEBI" id="CHEBI:15378"/>
        <dbReference type="ChEBI" id="CHEBI:30616"/>
        <dbReference type="ChEBI" id="CHEBI:43474"/>
        <dbReference type="ChEBI" id="CHEBI:456216"/>
        <dbReference type="EC" id="5.6.2.3"/>
    </reaction>
</comment>
<evidence type="ECO:0000313" key="3">
    <source>
        <dbReference type="Proteomes" id="UP000050741"/>
    </source>
</evidence>
<dbReference type="EC" id="5.6.2.3" evidence="1"/>
<keyword evidence="1" id="KW-0227">DNA damage</keyword>
<dbReference type="Pfam" id="PF05970">
    <property type="entry name" value="PIF1"/>
    <property type="match status" value="1"/>
</dbReference>
<dbReference type="InterPro" id="IPR010285">
    <property type="entry name" value="DNA_helicase_pif1-like_DEAD"/>
</dbReference>
<evidence type="ECO:0000259" key="2">
    <source>
        <dbReference type="PROSITE" id="PS51154"/>
    </source>
</evidence>
<keyword evidence="1" id="KW-0347">Helicase</keyword>
<dbReference type="GO" id="GO:0005524">
    <property type="term" value="F:ATP binding"/>
    <property type="evidence" value="ECO:0007669"/>
    <property type="project" value="UniProtKB-KW"/>
</dbReference>
<dbReference type="GO" id="GO:0006281">
    <property type="term" value="P:DNA repair"/>
    <property type="evidence" value="ECO:0007669"/>
    <property type="project" value="UniProtKB-KW"/>
</dbReference>
<dbReference type="Gene3D" id="3.90.70.80">
    <property type="match status" value="1"/>
</dbReference>
<reference evidence="3" key="2">
    <citation type="submission" date="2014-05" db="EMBL/GenBank/DDBJ databases">
        <title>The genome and life-stage specific transcriptomes of Globodera pallida elucidate key aspects of plant parasitism by a cyst nematode.</title>
        <authorList>
            <person name="Cotton J.A."/>
            <person name="Lilley C.J."/>
            <person name="Jones L.M."/>
            <person name="Kikuchi T."/>
            <person name="Reid A.J."/>
            <person name="Thorpe P."/>
            <person name="Tsai I.J."/>
            <person name="Beasley H."/>
            <person name="Blok V."/>
            <person name="Cock P.J.A."/>
            <person name="Van den Akker S.E."/>
            <person name="Holroyd N."/>
            <person name="Hunt M."/>
            <person name="Mantelin S."/>
            <person name="Naghra H."/>
            <person name="Pain A."/>
            <person name="Palomares-Rius J.E."/>
            <person name="Zarowiecki M."/>
            <person name="Berriman M."/>
            <person name="Jones J.T."/>
            <person name="Urwin P.E."/>
        </authorList>
    </citation>
    <scope>NUCLEOTIDE SEQUENCE [LARGE SCALE GENOMIC DNA]</scope>
    <source>
        <strain evidence="3">Lindley</strain>
    </source>
</reference>
<keyword evidence="1" id="KW-0234">DNA repair</keyword>
<feature type="domain" description="Macro" evidence="2">
    <location>
        <begin position="1520"/>
        <end position="1717"/>
    </location>
</feature>
<dbReference type="InterPro" id="IPR027417">
    <property type="entry name" value="P-loop_NTPase"/>
</dbReference>
<keyword evidence="3" id="KW-1185">Reference proteome</keyword>
<dbReference type="PROSITE" id="PS51154">
    <property type="entry name" value="MACRO"/>
    <property type="match status" value="1"/>
</dbReference>
<dbReference type="InterPro" id="IPR002589">
    <property type="entry name" value="Macro_dom"/>
</dbReference>
<dbReference type="SMART" id="SM00506">
    <property type="entry name" value="A1pp"/>
    <property type="match status" value="1"/>
</dbReference>
<dbReference type="Pfam" id="PF14214">
    <property type="entry name" value="Helitron_like_N"/>
    <property type="match status" value="1"/>
</dbReference>
<proteinExistence type="inferred from homology"/>
<dbReference type="Pfam" id="PF01661">
    <property type="entry name" value="Macro"/>
    <property type="match status" value="1"/>
</dbReference>
<name>A0A183BTU6_GLOPA</name>
<dbReference type="SUPFAM" id="SSF52540">
    <property type="entry name" value="P-loop containing nucleoside triphosphate hydrolases"/>
    <property type="match status" value="2"/>
</dbReference>
<dbReference type="PANTHER" id="PTHR10492">
    <property type="match status" value="1"/>
</dbReference>
<evidence type="ECO:0000256" key="1">
    <source>
        <dbReference type="RuleBase" id="RU363044"/>
    </source>
</evidence>
<dbReference type="GO" id="GO:0000723">
    <property type="term" value="P:telomere maintenance"/>
    <property type="evidence" value="ECO:0007669"/>
    <property type="project" value="InterPro"/>
</dbReference>
<dbReference type="SUPFAM" id="SSF52949">
    <property type="entry name" value="Macro domain-like"/>
    <property type="match status" value="1"/>
</dbReference>
<dbReference type="GO" id="GO:0043139">
    <property type="term" value="F:5'-3' DNA helicase activity"/>
    <property type="evidence" value="ECO:0007669"/>
    <property type="project" value="UniProtKB-EC"/>
</dbReference>
<protein>
    <recommendedName>
        <fullName evidence="1">ATP-dependent DNA helicase</fullName>
        <ecNumber evidence="1">5.6.2.3</ecNumber>
    </recommendedName>
</protein>
<organism evidence="3 4">
    <name type="scientific">Globodera pallida</name>
    <name type="common">Potato cyst nematode worm</name>
    <name type="synonym">Heterodera pallida</name>
    <dbReference type="NCBI Taxonomy" id="36090"/>
    <lineage>
        <taxon>Eukaryota</taxon>
        <taxon>Metazoa</taxon>
        <taxon>Ecdysozoa</taxon>
        <taxon>Nematoda</taxon>
        <taxon>Chromadorea</taxon>
        <taxon>Rhabditida</taxon>
        <taxon>Tylenchina</taxon>
        <taxon>Tylenchomorpha</taxon>
        <taxon>Tylenchoidea</taxon>
        <taxon>Heteroderidae</taxon>
        <taxon>Heteroderinae</taxon>
        <taxon>Globodera</taxon>
    </lineage>
</organism>
<comment type="cofactor">
    <cofactor evidence="1">
        <name>Mg(2+)</name>
        <dbReference type="ChEBI" id="CHEBI:18420"/>
    </cofactor>
</comment>
<dbReference type="CDD" id="cd22744">
    <property type="entry name" value="OTU"/>
    <property type="match status" value="1"/>
</dbReference>
<dbReference type="PANTHER" id="PTHR10492:SF57">
    <property type="entry name" value="ATP-DEPENDENT DNA HELICASE"/>
    <property type="match status" value="1"/>
</dbReference>
<dbReference type="GO" id="GO:0006310">
    <property type="term" value="P:DNA recombination"/>
    <property type="evidence" value="ECO:0007669"/>
    <property type="project" value="UniProtKB-KW"/>
</dbReference>
<sequence>MGRFNDLQNRPGELMALLHNQDTATNRMRDSFFKNCLAYNSHLSFGQISLQRSTDKRAFDKRIIKCNNMMQYAIWDFNPPSASLPALHGQLFTLPPVDAHARVSEISAEHKLDPAVMQFLFELLRRHHPYAALYETAAETFRKLPNEQQVNLRMLLVDSTPHGEERVYSEDLARPAPVIPPADQQNVQQIHPGRLGVQTVEGSRLVAQFYLDDGSNVIPSNPYDVVLTGRKGTGIRHMKWSNRNIDPALFPLLFCRGQCGYERGIPLRLREGEHLDSHFVLRNLEQNVLAETDELGEEAEFLGATNERIYNRRDKVSFAQWFRYMAQIRGPNWRNPHWLWDLGTIAQLYTLTFNNRAEAQKVQYMKRKQGKRRLQGPIGRVYMTDEHFRGSRQFYQREYANCMTLCREFGAPDLLVTFTMSPDCPELEEMLATDASGKKQQWFDRPDLVCRLFVDKLKELYKDLTERCVLGPVRACGLPHVHTAIILDWERMRSIGNIQEPTDYIEEYISAEIPSNPPGRTKEAVLQRFLHKIITTKNIHTCSTNHCLQDGKCKKNFPKPFEYDNVYSEHAYPRYKRRPPATSPQEQQKNPDMYGNVLQYKARSGKIVLKDNSHVVPFNSFLSGKYAAHINVEFVAGEGCVKYLCKYMMKGADMAFVEVKDANTGQNALNYDELHQIRLARYISSMEAFLQQLGTPIIKRSHEVDELDVHGPQGHRIAVEQGFEEEEEQQNAFCEAAQAEEERRERGQERVTQLTAYFAFNANREPDDALRLTYGTCYKKLRYDVAKKEWKLYVLESRAGHKLCRLKTVSPSDLELLAIRQLLLHVHDPRGWEHLRTVDNQKFPTFAAAARARNLMSDMTIWLKTIREAFNTKKRINQRLRWLAVFFATANLTSPGLLLDEIMQDANKWLVSTKVSKAPHDQQLQYVLRALEWFLLANGIRPDTECREDGTFETACERIGLPRPEGIYMTADQFVQLTFFRDNVINDNVDGELLGDQNTRLQRVEDYYRNKYFEDPKPNEEQQQLIDLVYNAVVDAQQVISGQQTQFTPGLCRLFMVTGEGGAGKTFSYNKIIARAKASRLNFLPMATTGIAAELLYEGQTVHKRLCRARHVDASTPLNVDYESNFAHMLRSIHGMIIDEISMQNRDVLEYVDRLLRSVAPKRLQNIAFAGKVVVLGGDWKQLTPVIPRGGHLDQKAASVKSSPLFKLFTTIRLSTNHRLQAGQEQYRNFLKRVGAGLINDSKLHIKLPACMVEPDRDALINFVFPPHLLQDPLGQWEQLAGRAILCPLNRETLELNNIIMDRMVSREKIFSAFTTLIQDESAADVDLQNNMADLNYENLSRLTPPGIPEHFLRVKIGAVMMLTSNISLEEGLCNGTRVQILEMFNHIIRCRILTGTQRGNMHDLHVARFLFGGDPKAPHEGLFRCERIQFPLRPGSVMTVNKAQGQTLSHVGVLLDRSRCFSHGQLYVALSRVRQAQNIKVCTKRADRLVQNIVITELLDPVDRNAPTQDTSSGDDPLHLTEGVTKELLRKCNIVKGDITKQQVYMVVNAANTRLEKGGGVDDAIHRACRDELSMLHCYLDDYLEQFNGTLPEGSVVVTPAYGDLRDNIEWIAHAVGPVLWGSTPTTENFVALRKCYTAALEHLLTAEMPADRAFPCISTGASSFPRDAAAKTAFESVLNWLADDIERAANVEEIRFVTFNSDDYMLYKELFEKTKRQIVGSRSTTPRSSQHTQRTSLSIPVQDQNSVCCVNNVGLGDCFYRAITISLFGSDNEASSDLLRVAVSRQLSAILQNANYFPRLQYASYNEFLEHLRLALLDVEAPQWFDQNLETYASYIARPFRKTGGWAQVDDAYMVAILLRRPVAIVHPNATREQLQAHAAQWNDSNQYPQVIDVYFPDGIARRVQNNMPLEDLQQFNLLCDNGEGLQFQRQVTNPIVLWYNGLNHFETIVLVYKLIQLAGK</sequence>
<dbReference type="GO" id="GO:0016887">
    <property type="term" value="F:ATP hydrolysis activity"/>
    <property type="evidence" value="ECO:0007669"/>
    <property type="project" value="RHEA"/>
</dbReference>
<dbReference type="Proteomes" id="UP000050741">
    <property type="component" value="Unassembled WGS sequence"/>
</dbReference>
<keyword evidence="1" id="KW-0233">DNA recombination</keyword>
<evidence type="ECO:0000313" key="4">
    <source>
        <dbReference type="WBParaSite" id="GPLIN_000403200"/>
    </source>
</evidence>
<reference evidence="4" key="3">
    <citation type="submission" date="2016-06" db="UniProtKB">
        <authorList>
            <consortium name="WormBaseParasite"/>
        </authorList>
    </citation>
    <scope>IDENTIFICATION</scope>
</reference>
<dbReference type="CDD" id="cd18809">
    <property type="entry name" value="SF1_C_RecD"/>
    <property type="match status" value="1"/>
</dbReference>
<comment type="similarity">
    <text evidence="1">Belongs to the helicase family.</text>
</comment>
<keyword evidence="1" id="KW-0378">Hydrolase</keyword>
<dbReference type="Gene3D" id="3.40.50.300">
    <property type="entry name" value="P-loop containing nucleotide triphosphate hydrolases"/>
    <property type="match status" value="1"/>
</dbReference>
<dbReference type="InterPro" id="IPR025476">
    <property type="entry name" value="Helitron_helicase-like"/>
</dbReference>